<gene>
    <name evidence="1" type="ORF">H5410_051586</name>
</gene>
<reference evidence="1 2" key="1">
    <citation type="submission" date="2020-09" db="EMBL/GenBank/DDBJ databases">
        <title>De no assembly of potato wild relative species, Solanum commersonii.</title>
        <authorList>
            <person name="Cho K."/>
        </authorList>
    </citation>
    <scope>NUCLEOTIDE SEQUENCE [LARGE SCALE GENOMIC DNA]</scope>
    <source>
        <strain evidence="1">LZ3.2</strain>
        <tissue evidence="1">Leaf</tissue>
    </source>
</reference>
<keyword evidence="2" id="KW-1185">Reference proteome</keyword>
<dbReference type="AlphaFoldDB" id="A0A9J5WZY0"/>
<comment type="caution">
    <text evidence="1">The sequence shown here is derived from an EMBL/GenBank/DDBJ whole genome shotgun (WGS) entry which is preliminary data.</text>
</comment>
<sequence length="111" mass="11616">SGNIGGVELPHNLLAISPWVSSHPVILVKVEKLVNVGDSMALCEDSALPCNNSGNLLFAINHLGIPIDLPLAHNTPSLVASSDEAACSLWLDLVADLALDPKAWADSDPET</sequence>
<dbReference type="Proteomes" id="UP000824120">
    <property type="component" value="Chromosome 10"/>
</dbReference>
<accession>A0A9J5WZY0</accession>
<organism evidence="1 2">
    <name type="scientific">Solanum commersonii</name>
    <name type="common">Commerson's wild potato</name>
    <name type="synonym">Commerson's nightshade</name>
    <dbReference type="NCBI Taxonomy" id="4109"/>
    <lineage>
        <taxon>Eukaryota</taxon>
        <taxon>Viridiplantae</taxon>
        <taxon>Streptophyta</taxon>
        <taxon>Embryophyta</taxon>
        <taxon>Tracheophyta</taxon>
        <taxon>Spermatophyta</taxon>
        <taxon>Magnoliopsida</taxon>
        <taxon>eudicotyledons</taxon>
        <taxon>Gunneridae</taxon>
        <taxon>Pentapetalae</taxon>
        <taxon>asterids</taxon>
        <taxon>lamiids</taxon>
        <taxon>Solanales</taxon>
        <taxon>Solanaceae</taxon>
        <taxon>Solanoideae</taxon>
        <taxon>Solaneae</taxon>
        <taxon>Solanum</taxon>
    </lineage>
</organism>
<feature type="non-terminal residue" evidence="1">
    <location>
        <position position="111"/>
    </location>
</feature>
<name>A0A9J5WZY0_SOLCO</name>
<protein>
    <submittedName>
        <fullName evidence="1">Uncharacterized protein</fullName>
    </submittedName>
</protein>
<dbReference type="EMBL" id="JACXVP010000010">
    <property type="protein sequence ID" value="KAG5580959.1"/>
    <property type="molecule type" value="Genomic_DNA"/>
</dbReference>
<evidence type="ECO:0000313" key="2">
    <source>
        <dbReference type="Proteomes" id="UP000824120"/>
    </source>
</evidence>
<evidence type="ECO:0000313" key="1">
    <source>
        <dbReference type="EMBL" id="KAG5580959.1"/>
    </source>
</evidence>
<proteinExistence type="predicted"/>